<sequence length="216" mass="25028">MACKHITYIVNHVFLPPRLPQGDDYAFAKSVELVKICLDSCKKFQSFLVEDEREMVTGDVLPLQIVSQNAGIIVRRQDEVYCFETFELSPTTREVIGMKGRLIRCFPGPAVGLEPSLISNSEFRHDFAEFLCDLDRETPLEAIPTSWKAGVDFIERRETFVTELLFSVLRTLGRPLDVNRIYKRTRDDVIWQDPVVVPWRRSPLWLLLRVAMQIRL</sequence>
<evidence type="ECO:0000259" key="1">
    <source>
        <dbReference type="Pfam" id="PF20255"/>
    </source>
</evidence>
<keyword evidence="3" id="KW-1185">Reference proteome</keyword>
<dbReference type="Pfam" id="PF20255">
    <property type="entry name" value="DUF6606"/>
    <property type="match status" value="1"/>
</dbReference>
<dbReference type="Proteomes" id="UP000223968">
    <property type="component" value="Unassembled WGS sequence"/>
</dbReference>
<comment type="caution">
    <text evidence="2">The sequence shown here is derived from an EMBL/GenBank/DDBJ whole genome shotgun (WGS) entry which is preliminary data.</text>
</comment>
<name>A0A2B7X3J4_9EURO</name>
<evidence type="ECO:0000313" key="2">
    <source>
        <dbReference type="EMBL" id="PGH03626.1"/>
    </source>
</evidence>
<accession>A0A2B7X3J4</accession>
<evidence type="ECO:0000313" key="3">
    <source>
        <dbReference type="Proteomes" id="UP000223968"/>
    </source>
</evidence>
<dbReference type="EMBL" id="PDNB01000145">
    <property type="protein sequence ID" value="PGH03626.1"/>
    <property type="molecule type" value="Genomic_DNA"/>
</dbReference>
<dbReference type="InterPro" id="IPR046541">
    <property type="entry name" value="DUF6606"/>
</dbReference>
<dbReference type="STRING" id="1447875.A0A2B7X3J4"/>
<protein>
    <recommendedName>
        <fullName evidence="1">DUF6606 domain-containing protein</fullName>
    </recommendedName>
</protein>
<reference evidence="2 3" key="1">
    <citation type="submission" date="2017-10" db="EMBL/GenBank/DDBJ databases">
        <title>Comparative genomics in systemic dimorphic fungi from Ajellomycetaceae.</title>
        <authorList>
            <person name="Munoz J.F."/>
            <person name="Mcewen J.G."/>
            <person name="Clay O.K."/>
            <person name="Cuomo C.A."/>
        </authorList>
    </citation>
    <scope>NUCLEOTIDE SEQUENCE [LARGE SCALE GENOMIC DNA]</scope>
    <source>
        <strain evidence="2 3">UAMH5409</strain>
    </source>
</reference>
<proteinExistence type="predicted"/>
<gene>
    <name evidence="2" type="ORF">AJ79_07318</name>
</gene>
<dbReference type="AlphaFoldDB" id="A0A2B7X3J4"/>
<organism evidence="2 3">
    <name type="scientific">Helicocarpus griseus UAMH5409</name>
    <dbReference type="NCBI Taxonomy" id="1447875"/>
    <lineage>
        <taxon>Eukaryota</taxon>
        <taxon>Fungi</taxon>
        <taxon>Dikarya</taxon>
        <taxon>Ascomycota</taxon>
        <taxon>Pezizomycotina</taxon>
        <taxon>Eurotiomycetes</taxon>
        <taxon>Eurotiomycetidae</taxon>
        <taxon>Onygenales</taxon>
        <taxon>Ajellomycetaceae</taxon>
        <taxon>Helicocarpus</taxon>
    </lineage>
</organism>
<dbReference type="OrthoDB" id="3182339at2759"/>
<feature type="domain" description="DUF6606" evidence="1">
    <location>
        <begin position="51"/>
        <end position="216"/>
    </location>
</feature>